<evidence type="ECO:0000256" key="11">
    <source>
        <dbReference type="ARBA" id="ARBA00023180"/>
    </source>
</evidence>
<dbReference type="InterPro" id="IPR006201">
    <property type="entry name" value="Neur_channel"/>
</dbReference>
<evidence type="ECO:0000256" key="16">
    <source>
        <dbReference type="RuleBase" id="RU000687"/>
    </source>
</evidence>
<keyword evidence="4" id="KW-0732">Signal</keyword>
<keyword evidence="6" id="KW-0770">Synapse</keyword>
<dbReference type="SUPFAM" id="SSF90112">
    <property type="entry name" value="Neurotransmitter-gated ion-channel transmembrane pore"/>
    <property type="match status" value="2"/>
</dbReference>
<dbReference type="Gene3D" id="2.70.170.10">
    <property type="entry name" value="Neurotransmitter-gated ion-channel ligand-binding domain"/>
    <property type="match status" value="1"/>
</dbReference>
<evidence type="ECO:0000256" key="12">
    <source>
        <dbReference type="ARBA" id="ARBA00023214"/>
    </source>
</evidence>
<dbReference type="CDD" id="cd19062">
    <property type="entry name" value="LGIC_TM_GluCl"/>
    <property type="match status" value="1"/>
</dbReference>
<dbReference type="InterPro" id="IPR007110">
    <property type="entry name" value="Ig-like_dom"/>
</dbReference>
<dbReference type="FunFam" id="1.20.58.390:FF:000084">
    <property type="entry name" value="Glutamate-gated chloride channel subunit beta"/>
    <property type="match status" value="1"/>
</dbReference>
<evidence type="ECO:0000313" key="18">
    <source>
        <dbReference type="Proteomes" id="UP000887566"/>
    </source>
</evidence>
<evidence type="ECO:0000256" key="10">
    <source>
        <dbReference type="ARBA" id="ARBA00023173"/>
    </source>
</evidence>
<dbReference type="PROSITE" id="PS00236">
    <property type="entry name" value="NEUROTR_ION_CHANNEL"/>
    <property type="match status" value="1"/>
</dbReference>
<dbReference type="FunFam" id="2.70.170.10:FF:000038">
    <property type="entry name" value="Glutamate-gated chloride channel alpha"/>
    <property type="match status" value="1"/>
</dbReference>
<keyword evidence="18" id="KW-1185">Reference proteome</keyword>
<evidence type="ECO:0000256" key="3">
    <source>
        <dbReference type="ARBA" id="ARBA00022692"/>
    </source>
</evidence>
<keyword evidence="5 16" id="KW-1133">Transmembrane helix</keyword>
<dbReference type="InterPro" id="IPR006029">
    <property type="entry name" value="Neurotrans-gated_channel_TM"/>
</dbReference>
<evidence type="ECO:0000256" key="6">
    <source>
        <dbReference type="ARBA" id="ARBA00023018"/>
    </source>
</evidence>
<keyword evidence="13" id="KW-0628">Postsynaptic cell membrane</keyword>
<dbReference type="InterPro" id="IPR044721">
    <property type="entry name" value="GluCl_TM"/>
</dbReference>
<dbReference type="PRINTS" id="PR00253">
    <property type="entry name" value="GABAARECEPTR"/>
</dbReference>
<dbReference type="WBParaSite" id="PSAMB.scaffold2268size24200.g17136.t1">
    <property type="protein sequence ID" value="PSAMB.scaffold2268size24200.g17136.t1"/>
    <property type="gene ID" value="PSAMB.scaffold2268size24200.g17136"/>
</dbReference>
<dbReference type="Gene3D" id="1.20.58.390">
    <property type="entry name" value="Neurotransmitter-gated ion-channel transmembrane domain"/>
    <property type="match status" value="2"/>
</dbReference>
<dbReference type="GO" id="GO:0004888">
    <property type="term" value="F:transmembrane signaling receptor activity"/>
    <property type="evidence" value="ECO:0007669"/>
    <property type="project" value="InterPro"/>
</dbReference>
<feature type="transmembrane region" description="Helical" evidence="16">
    <location>
        <begin position="505"/>
        <end position="528"/>
    </location>
</feature>
<protein>
    <submittedName>
        <fullName evidence="19">Ig-like domain-containing protein</fullName>
    </submittedName>
</protein>
<dbReference type="InterPro" id="IPR018000">
    <property type="entry name" value="Neurotransmitter_ion_chnl_CS"/>
</dbReference>
<feature type="transmembrane region" description="Helical" evidence="16">
    <location>
        <begin position="743"/>
        <end position="766"/>
    </location>
</feature>
<evidence type="ECO:0000256" key="13">
    <source>
        <dbReference type="ARBA" id="ARBA00023257"/>
    </source>
</evidence>
<evidence type="ECO:0000256" key="14">
    <source>
        <dbReference type="ARBA" id="ARBA00023303"/>
    </source>
</evidence>
<dbReference type="PRINTS" id="PR00252">
    <property type="entry name" value="NRIONCHANNEL"/>
</dbReference>
<evidence type="ECO:0000256" key="15">
    <source>
        <dbReference type="ARBA" id="ARBA00034104"/>
    </source>
</evidence>
<dbReference type="CDD" id="cd18993">
    <property type="entry name" value="LGIC_ECD_GluCl"/>
    <property type="match status" value="1"/>
</dbReference>
<dbReference type="FunFam" id="1.20.58.390:FF:000067">
    <property type="entry name" value="Glycine receptor subunit alpha-2"/>
    <property type="match status" value="1"/>
</dbReference>
<keyword evidence="7 16" id="KW-0406">Ion transport</keyword>
<feature type="transmembrane region" description="Helical" evidence="16">
    <location>
        <begin position="440"/>
        <end position="464"/>
    </location>
</feature>
<keyword evidence="2" id="KW-1003">Cell membrane</keyword>
<comment type="subcellular location">
    <subcellularLocation>
        <location evidence="15">Postsynaptic cell membrane</location>
        <topology evidence="15">Multi-pass membrane protein</topology>
    </subcellularLocation>
</comment>
<keyword evidence="14 16" id="KW-0407">Ion channel</keyword>
<proteinExistence type="inferred from homology"/>
<evidence type="ECO:0000256" key="8">
    <source>
        <dbReference type="ARBA" id="ARBA00023136"/>
    </source>
</evidence>
<evidence type="ECO:0000256" key="9">
    <source>
        <dbReference type="ARBA" id="ARBA00023157"/>
    </source>
</evidence>
<evidence type="ECO:0000256" key="1">
    <source>
        <dbReference type="ARBA" id="ARBA00022448"/>
    </source>
</evidence>
<sequence length="929" mass="104984">MRRDDALTQVWLCAVCQPTRHSDVMLVALTTTPGRGNNEAEEALQSTSCAHNTPVGLVLLSILPPSRGYMRAPFTVEPTARPTLSSARLAPSSAAISARRAGRSLADTTGALYIPGASCTKRHSAGLIAGGDRRICAKNRPIGRRPAMRPPVVSSLQLLLLFGVGGTLASPVTLSTPDAISGSFPDASNTLIKSDERVERAIGEQWPEGGKKKLKEQEIIQRILKDYDWRVRPLGSNTSWPDTGGPVMVVVNIYLRSISKIDDVNMEYSAQFTFREQWTDPRLAYKRLADDQTLIPPFVVLATSEQGTDQQIWMPDTFFQNEKEARRHMIDKPNVLIRIYPDGAILYSVRLSLVLSCPMSLEFYPLDRQSCLIDLASYAYTTEDIKYEWKSENPIQQKDGLRQSLPSFELQDVLTEYCTSKTNTGEYSCLRTRLILRREFSYYLLQLYIPSFMLVIVSWVSFWLDKDSVPARVTLGVTTLLTMTTQSSGINAKLPPVSYTKAIDVWIGVCLAFIFGALLEFALVNYAARKDMMLESRGRAMRSAARPAGRATRATLHPPTSVALDDYEVDGREQQLASCNNAFVMTPLLQKPLRPELIPYNYHPALLPPQMNHRQPTLSMNAPSSPMMLNRGSPDMVTIASHIFIQARRIVAYCHRFDFITMCEYSCARVKLMLRREYSYYLIQLYIPSFMLVVVSWVSFWLDKDAVPARVSLGVTTLLTMTTQASGINAKLPPVSYTKAVDVWIGVCLGFIFGALLEFALVNYYGRMEFLKKEKKAKKFKDQNVNMLMPGMIAAPFVAEPARKSLSPQPSSSPFVPADPQLDVGCPQCNDEAEQIHWQQQQQQQGEPRLFGVLQRQATLLNRPLMPIPLDLSMHPKRQRQTCCRWTHKWLKKYNERSKRIDILSRVIFPIGFFFFNCFYWTYYFSKDK</sequence>
<dbReference type="Pfam" id="PF02932">
    <property type="entry name" value="Neur_chan_memb"/>
    <property type="match status" value="2"/>
</dbReference>
<dbReference type="Proteomes" id="UP000887566">
    <property type="component" value="Unplaced"/>
</dbReference>
<keyword evidence="3 16" id="KW-0812">Transmembrane</keyword>
<dbReference type="InterPro" id="IPR006028">
    <property type="entry name" value="GABAA/Glycine_rcpt"/>
</dbReference>
<keyword evidence="8 16" id="KW-0472">Membrane</keyword>
<feature type="transmembrane region" description="Helical" evidence="16">
    <location>
        <begin position="903"/>
        <end position="923"/>
    </location>
</feature>
<comment type="similarity">
    <text evidence="16">Belongs to the ligand-gated ion channel (TC 1.A.9) family.</text>
</comment>
<accession>A0A914VPM3</accession>
<dbReference type="GO" id="GO:0045211">
    <property type="term" value="C:postsynaptic membrane"/>
    <property type="evidence" value="ECO:0007669"/>
    <property type="project" value="UniProtKB-SubCell"/>
</dbReference>
<organism evidence="18 19">
    <name type="scientific">Plectus sambesii</name>
    <dbReference type="NCBI Taxonomy" id="2011161"/>
    <lineage>
        <taxon>Eukaryota</taxon>
        <taxon>Metazoa</taxon>
        <taxon>Ecdysozoa</taxon>
        <taxon>Nematoda</taxon>
        <taxon>Chromadorea</taxon>
        <taxon>Plectida</taxon>
        <taxon>Plectina</taxon>
        <taxon>Plectoidea</taxon>
        <taxon>Plectidae</taxon>
        <taxon>Plectus</taxon>
    </lineage>
</organism>
<dbReference type="InterPro" id="IPR038050">
    <property type="entry name" value="Neuro_actylchol_rec"/>
</dbReference>
<keyword evidence="1 16" id="KW-0813">Transport</keyword>
<dbReference type="PANTHER" id="PTHR18945">
    <property type="entry name" value="NEUROTRANSMITTER GATED ION CHANNEL"/>
    <property type="match status" value="1"/>
</dbReference>
<dbReference type="GO" id="GO:0005254">
    <property type="term" value="F:chloride channel activity"/>
    <property type="evidence" value="ECO:0007669"/>
    <property type="project" value="UniProtKB-KW"/>
</dbReference>
<dbReference type="Pfam" id="PF02931">
    <property type="entry name" value="Neur_chan_LBD"/>
    <property type="match status" value="1"/>
</dbReference>
<dbReference type="GO" id="GO:0034707">
    <property type="term" value="C:chloride channel complex"/>
    <property type="evidence" value="ECO:0007669"/>
    <property type="project" value="UniProtKB-KW"/>
</dbReference>
<keyword evidence="12" id="KW-0868">Chloride</keyword>
<keyword evidence="9" id="KW-1015">Disulfide bond</keyword>
<dbReference type="InterPro" id="IPR006202">
    <property type="entry name" value="Neur_chan_lig-bd"/>
</dbReference>
<dbReference type="InterPro" id="IPR036719">
    <property type="entry name" value="Neuro-gated_channel_TM_sf"/>
</dbReference>
<reference evidence="19" key="1">
    <citation type="submission" date="2022-11" db="UniProtKB">
        <authorList>
            <consortium name="WormBaseParasite"/>
        </authorList>
    </citation>
    <scope>IDENTIFICATION</scope>
</reference>
<feature type="domain" description="Ig-like" evidence="17">
    <location>
        <begin position="333"/>
        <end position="441"/>
    </location>
</feature>
<keyword evidence="11" id="KW-0325">Glycoprotein</keyword>
<feature type="transmembrane region" description="Helical" evidence="16">
    <location>
        <begin position="678"/>
        <end position="702"/>
    </location>
</feature>
<evidence type="ECO:0000256" key="2">
    <source>
        <dbReference type="ARBA" id="ARBA00022475"/>
    </source>
</evidence>
<dbReference type="InterPro" id="IPR036734">
    <property type="entry name" value="Neur_chan_lig-bd_sf"/>
</dbReference>
<evidence type="ECO:0000313" key="19">
    <source>
        <dbReference type="WBParaSite" id="PSAMB.scaffold2268size24200.g17136.t1"/>
    </source>
</evidence>
<dbReference type="AlphaFoldDB" id="A0A914VPM3"/>
<dbReference type="NCBIfam" id="TIGR00860">
    <property type="entry name" value="LIC"/>
    <property type="match status" value="1"/>
</dbReference>
<evidence type="ECO:0000256" key="5">
    <source>
        <dbReference type="ARBA" id="ARBA00022989"/>
    </source>
</evidence>
<dbReference type="SUPFAM" id="SSF63712">
    <property type="entry name" value="Nicotinic receptor ligand binding domain-like"/>
    <property type="match status" value="1"/>
</dbReference>
<name>A0A914VPM3_9BILA</name>
<dbReference type="GO" id="GO:0005230">
    <property type="term" value="F:extracellular ligand-gated monoatomic ion channel activity"/>
    <property type="evidence" value="ECO:0007669"/>
    <property type="project" value="InterPro"/>
</dbReference>
<keyword evidence="10" id="KW-0869">Chloride channel</keyword>
<evidence type="ECO:0000259" key="17">
    <source>
        <dbReference type="PROSITE" id="PS50835"/>
    </source>
</evidence>
<dbReference type="PROSITE" id="PS50835">
    <property type="entry name" value="IG_LIKE"/>
    <property type="match status" value="1"/>
</dbReference>
<dbReference type="CDD" id="cd19049">
    <property type="entry name" value="LGIC_TM_anion"/>
    <property type="match status" value="1"/>
</dbReference>
<evidence type="ECO:0000256" key="7">
    <source>
        <dbReference type="ARBA" id="ARBA00023065"/>
    </source>
</evidence>
<evidence type="ECO:0000256" key="4">
    <source>
        <dbReference type="ARBA" id="ARBA00022729"/>
    </source>
</evidence>